<reference evidence="3 4" key="1">
    <citation type="submission" date="2018-11" db="EMBL/GenBank/DDBJ databases">
        <authorList>
            <consortium name="Pathogen Informatics"/>
        </authorList>
    </citation>
    <scope>NUCLEOTIDE SEQUENCE [LARGE SCALE GENOMIC DNA]</scope>
</reference>
<evidence type="ECO:0000313" key="3">
    <source>
        <dbReference type="EMBL" id="VDM67824.1"/>
    </source>
</evidence>
<dbReference type="AlphaFoldDB" id="A0A3P7IQH3"/>
<dbReference type="OrthoDB" id="7451790at2759"/>
<evidence type="ECO:0000313" key="4">
    <source>
        <dbReference type="Proteomes" id="UP000270094"/>
    </source>
</evidence>
<keyword evidence="2" id="KW-0677">Repeat</keyword>
<gene>
    <name evidence="3" type="ORF">SVUK_LOCUS2822</name>
</gene>
<dbReference type="Gene3D" id="3.80.10.10">
    <property type="entry name" value="Ribonuclease Inhibitor"/>
    <property type="match status" value="1"/>
</dbReference>
<dbReference type="PANTHER" id="PTHR46652:SF3">
    <property type="entry name" value="LEUCINE-RICH REPEAT-CONTAINING PROTEIN 9"/>
    <property type="match status" value="1"/>
</dbReference>
<accession>A0A3P7IQH3</accession>
<dbReference type="InterPro" id="IPR050836">
    <property type="entry name" value="SDS22/Internalin_LRR"/>
</dbReference>
<proteinExistence type="predicted"/>
<evidence type="ECO:0000256" key="1">
    <source>
        <dbReference type="ARBA" id="ARBA00022614"/>
    </source>
</evidence>
<sequence length="110" mass="12718">MSVTVEGVEERVEETNGCADKDENVIEVSTTVRFQLVLCLLTFQVDKDAISLDLTRTRLMKIEGFEFLRKIQSLCLRWNLLKKIEALTKLKTLYLVHNKIMKIEGLEQVC</sequence>
<dbReference type="SMART" id="SM00365">
    <property type="entry name" value="LRR_SD22"/>
    <property type="match status" value="2"/>
</dbReference>
<protein>
    <recommendedName>
        <fullName evidence="5">U2A'/phosphoprotein 32 family A C-terminal domain-containing protein</fullName>
    </recommendedName>
</protein>
<dbReference type="EMBL" id="UYYB01006654">
    <property type="protein sequence ID" value="VDM67824.1"/>
    <property type="molecule type" value="Genomic_DNA"/>
</dbReference>
<dbReference type="InterPro" id="IPR032675">
    <property type="entry name" value="LRR_dom_sf"/>
</dbReference>
<organism evidence="3 4">
    <name type="scientific">Strongylus vulgaris</name>
    <name type="common">Blood worm</name>
    <dbReference type="NCBI Taxonomy" id="40348"/>
    <lineage>
        <taxon>Eukaryota</taxon>
        <taxon>Metazoa</taxon>
        <taxon>Ecdysozoa</taxon>
        <taxon>Nematoda</taxon>
        <taxon>Chromadorea</taxon>
        <taxon>Rhabditida</taxon>
        <taxon>Rhabditina</taxon>
        <taxon>Rhabditomorpha</taxon>
        <taxon>Strongyloidea</taxon>
        <taxon>Strongylidae</taxon>
        <taxon>Strongylus</taxon>
    </lineage>
</organism>
<keyword evidence="1" id="KW-0433">Leucine-rich repeat</keyword>
<dbReference type="InterPro" id="IPR001611">
    <property type="entry name" value="Leu-rich_rpt"/>
</dbReference>
<name>A0A3P7IQH3_STRVU</name>
<keyword evidence="4" id="KW-1185">Reference proteome</keyword>
<evidence type="ECO:0000256" key="2">
    <source>
        <dbReference type="ARBA" id="ARBA00022737"/>
    </source>
</evidence>
<dbReference type="Proteomes" id="UP000270094">
    <property type="component" value="Unassembled WGS sequence"/>
</dbReference>
<dbReference type="PROSITE" id="PS51450">
    <property type="entry name" value="LRR"/>
    <property type="match status" value="1"/>
</dbReference>
<dbReference type="SUPFAM" id="SSF52058">
    <property type="entry name" value="L domain-like"/>
    <property type="match status" value="1"/>
</dbReference>
<evidence type="ECO:0008006" key="5">
    <source>
        <dbReference type="Google" id="ProtNLM"/>
    </source>
</evidence>
<dbReference type="PANTHER" id="PTHR46652">
    <property type="entry name" value="LEUCINE-RICH REPEAT AND IQ DOMAIN-CONTAINING PROTEIN 1-RELATED"/>
    <property type="match status" value="1"/>
</dbReference>